<keyword evidence="4" id="KW-1185">Reference proteome</keyword>
<comment type="caution">
    <text evidence="3">The sequence shown here is derived from an EMBL/GenBank/DDBJ whole genome shotgun (WGS) entry which is preliminary data.</text>
</comment>
<keyword evidence="2" id="KW-0812">Transmembrane</keyword>
<reference evidence="3" key="1">
    <citation type="submission" date="2023-10" db="EMBL/GenBank/DDBJ databases">
        <authorList>
            <person name="Chen Y."/>
            <person name="Shah S."/>
            <person name="Dougan E. K."/>
            <person name="Thang M."/>
            <person name="Chan C."/>
        </authorList>
    </citation>
    <scope>NUCLEOTIDE SEQUENCE [LARGE SCALE GENOMIC DNA]</scope>
</reference>
<dbReference type="Pfam" id="PF13398">
    <property type="entry name" value="Peptidase_M50B"/>
    <property type="match status" value="1"/>
</dbReference>
<evidence type="ECO:0000313" key="3">
    <source>
        <dbReference type="EMBL" id="CAK0816664.1"/>
    </source>
</evidence>
<keyword evidence="2" id="KW-1133">Transmembrane helix</keyword>
<feature type="transmembrane region" description="Helical" evidence="2">
    <location>
        <begin position="114"/>
        <end position="135"/>
    </location>
</feature>
<proteinExistence type="predicted"/>
<dbReference type="Proteomes" id="UP001189429">
    <property type="component" value="Unassembled WGS sequence"/>
</dbReference>
<name>A0ABN9RDC6_9DINO</name>
<feature type="transmembrane region" description="Helical" evidence="2">
    <location>
        <begin position="261"/>
        <end position="284"/>
    </location>
</feature>
<organism evidence="3 4">
    <name type="scientific">Prorocentrum cordatum</name>
    <dbReference type="NCBI Taxonomy" id="2364126"/>
    <lineage>
        <taxon>Eukaryota</taxon>
        <taxon>Sar</taxon>
        <taxon>Alveolata</taxon>
        <taxon>Dinophyceae</taxon>
        <taxon>Prorocentrales</taxon>
        <taxon>Prorocentraceae</taxon>
        <taxon>Prorocentrum</taxon>
    </lineage>
</organism>
<evidence type="ECO:0000256" key="1">
    <source>
        <dbReference type="SAM" id="MobiDB-lite"/>
    </source>
</evidence>
<feature type="transmembrane region" description="Helical" evidence="2">
    <location>
        <begin position="90"/>
        <end position="108"/>
    </location>
</feature>
<feature type="transmembrane region" description="Helical" evidence="2">
    <location>
        <begin position="147"/>
        <end position="170"/>
    </location>
</feature>
<evidence type="ECO:0000256" key="2">
    <source>
        <dbReference type="SAM" id="Phobius"/>
    </source>
</evidence>
<dbReference type="PANTHER" id="PTHR33979:SF2">
    <property type="entry name" value="PEPTIDASE M50B-LIKE-DOMAIN-CONTAINING PROTEIN"/>
    <property type="match status" value="1"/>
</dbReference>
<feature type="region of interest" description="Disordered" evidence="1">
    <location>
        <begin position="304"/>
        <end position="323"/>
    </location>
</feature>
<dbReference type="InterPro" id="IPR049500">
    <property type="entry name" value="Peptidase_M50B-like"/>
</dbReference>
<feature type="transmembrane region" description="Helical" evidence="2">
    <location>
        <begin position="16"/>
        <end position="34"/>
    </location>
</feature>
<feature type="transmembrane region" description="Helical" evidence="2">
    <location>
        <begin position="216"/>
        <end position="249"/>
    </location>
</feature>
<dbReference type="PANTHER" id="PTHR33979">
    <property type="entry name" value="OS02G0221600 PROTEIN"/>
    <property type="match status" value="1"/>
</dbReference>
<dbReference type="EMBL" id="CAUYUJ010006242">
    <property type="protein sequence ID" value="CAK0816664.1"/>
    <property type="molecule type" value="Genomic_DNA"/>
</dbReference>
<gene>
    <name evidence="3" type="ORF">PCOR1329_LOCUS19535</name>
</gene>
<evidence type="ECO:0000313" key="4">
    <source>
        <dbReference type="Proteomes" id="UP001189429"/>
    </source>
</evidence>
<keyword evidence="2" id="KW-0472">Membrane</keyword>
<feature type="compositionally biased region" description="Acidic residues" evidence="1">
    <location>
        <begin position="308"/>
        <end position="318"/>
    </location>
</feature>
<accession>A0ABN9RDC6</accession>
<protein>
    <submittedName>
        <fullName evidence="3">Uncharacterized protein</fullName>
    </submittedName>
</protein>
<sequence length="351" mass="37887">MLGRESERLCCSEQQVVLLVDYGLYLATCLTLWYSRVLMPLKLFTTFLHELGHAIAVWLTWNKVHGIEVHADQGGVTKWSTTRLRCSNHFVLPAGYLGSAAWGGAILLCSTNPSATYAITFVLMFFLLVALGYSICAGTGGEGDCTLPALSVGLLVVFGGLLGLCFFTDWQYRYLLLNKVLLLIGVMNTLFSTYDIWTDCVSRTVERSDAYKYAELIGCCCSSVCTGVIWLVLSMLLAVTVLCLALRLMPAEPEFDGTFSSFSMASIVVPAIVFAAAVVFRLAFSRAYGGKMRVGRGLVLAGEGSDATSEDSGQDPELEGPLRSREVLATTGHHWAGHASDSGSDSSSDGS</sequence>